<dbReference type="PANTHER" id="PTHR43047">
    <property type="entry name" value="TWO-COMPONENT HISTIDINE PROTEIN KINASE"/>
    <property type="match status" value="1"/>
</dbReference>
<dbReference type="InterPro" id="IPR005467">
    <property type="entry name" value="His_kinase_dom"/>
</dbReference>
<dbReference type="Pfam" id="PF08448">
    <property type="entry name" value="PAS_4"/>
    <property type="match status" value="1"/>
</dbReference>
<dbReference type="CDD" id="cd16922">
    <property type="entry name" value="HATPase_EvgS-ArcB-TorS-like"/>
    <property type="match status" value="1"/>
</dbReference>
<evidence type="ECO:0000256" key="7">
    <source>
        <dbReference type="ARBA" id="ARBA00022777"/>
    </source>
</evidence>
<dbReference type="PROSITE" id="PS50109">
    <property type="entry name" value="HIS_KIN"/>
    <property type="match status" value="1"/>
</dbReference>
<evidence type="ECO:0000256" key="1">
    <source>
        <dbReference type="ARBA" id="ARBA00000085"/>
    </source>
</evidence>
<dbReference type="Pfam" id="PF13188">
    <property type="entry name" value="PAS_8"/>
    <property type="match status" value="1"/>
</dbReference>
<keyword evidence="5" id="KW-0808">Transferase</keyword>
<evidence type="ECO:0000313" key="15">
    <source>
        <dbReference type="EMBL" id="RCK81362.1"/>
    </source>
</evidence>
<evidence type="ECO:0000256" key="11">
    <source>
        <dbReference type="ARBA" id="ARBA00023306"/>
    </source>
</evidence>
<proteinExistence type="predicted"/>
<keyword evidence="10" id="KW-0472">Membrane</keyword>
<dbReference type="PROSITE" id="PS50112">
    <property type="entry name" value="PAS"/>
    <property type="match status" value="3"/>
</dbReference>
<keyword evidence="8" id="KW-0067">ATP-binding</keyword>
<dbReference type="InterPro" id="IPR036097">
    <property type="entry name" value="HisK_dim/P_sf"/>
</dbReference>
<evidence type="ECO:0000256" key="9">
    <source>
        <dbReference type="ARBA" id="ARBA00023012"/>
    </source>
</evidence>
<dbReference type="PRINTS" id="PR00344">
    <property type="entry name" value="BCTRLSENSOR"/>
</dbReference>
<dbReference type="InterPro" id="IPR036890">
    <property type="entry name" value="HATPase_C_sf"/>
</dbReference>
<name>A0A367ZVH7_9BACT</name>
<evidence type="ECO:0000256" key="8">
    <source>
        <dbReference type="ARBA" id="ARBA00022840"/>
    </source>
</evidence>
<dbReference type="InterPro" id="IPR013767">
    <property type="entry name" value="PAS_fold"/>
</dbReference>
<dbReference type="Gene3D" id="1.10.287.130">
    <property type="match status" value="1"/>
</dbReference>
<evidence type="ECO:0000259" key="12">
    <source>
        <dbReference type="PROSITE" id="PS50109"/>
    </source>
</evidence>
<dbReference type="InterPro" id="IPR035965">
    <property type="entry name" value="PAS-like_dom_sf"/>
</dbReference>
<dbReference type="FunFam" id="1.10.287.130:FF:000038">
    <property type="entry name" value="Sensory transduction histidine kinase"/>
    <property type="match status" value="1"/>
</dbReference>
<gene>
    <name evidence="15" type="ORF">OZSIB_2231</name>
</gene>
<dbReference type="SMART" id="SM00091">
    <property type="entry name" value="PAS"/>
    <property type="match status" value="3"/>
</dbReference>
<organism evidence="15 16">
    <name type="scientific">Candidatus Ozemobacter sibiricus</name>
    <dbReference type="NCBI Taxonomy" id="2268124"/>
    <lineage>
        <taxon>Bacteria</taxon>
        <taxon>Candidatus Ozemobacteria</taxon>
        <taxon>Candidatus Ozemobacterales</taxon>
        <taxon>Candidatus Ozemobacteraceae</taxon>
        <taxon>Candidatus Ozemobacter</taxon>
    </lineage>
</organism>
<dbReference type="SMART" id="SM00387">
    <property type="entry name" value="HATPase_c"/>
    <property type="match status" value="1"/>
</dbReference>
<dbReference type="Proteomes" id="UP000252355">
    <property type="component" value="Unassembled WGS sequence"/>
</dbReference>
<evidence type="ECO:0000259" key="14">
    <source>
        <dbReference type="PROSITE" id="PS50113"/>
    </source>
</evidence>
<reference evidence="15 16" key="1">
    <citation type="submission" date="2018-05" db="EMBL/GenBank/DDBJ databases">
        <title>A metagenomic window into the 2 km-deep terrestrial subsurface aquifer revealed taxonomically and functionally diverse microbial community comprising novel uncultured bacterial lineages.</title>
        <authorList>
            <person name="Kadnikov V.V."/>
            <person name="Mardanov A.V."/>
            <person name="Beletsky A.V."/>
            <person name="Banks D."/>
            <person name="Pimenov N.V."/>
            <person name="Frank Y.A."/>
            <person name="Karnachuk O.V."/>
            <person name="Ravin N.V."/>
        </authorList>
    </citation>
    <scope>NUCLEOTIDE SEQUENCE [LARGE SCALE GENOMIC DNA]</scope>
    <source>
        <strain evidence="15">BY5</strain>
    </source>
</reference>
<dbReference type="SUPFAM" id="SSF55874">
    <property type="entry name" value="ATPase domain of HSP90 chaperone/DNA topoisomerase II/histidine kinase"/>
    <property type="match status" value="1"/>
</dbReference>
<dbReference type="Gene3D" id="3.30.565.10">
    <property type="entry name" value="Histidine kinase-like ATPase, C-terminal domain"/>
    <property type="match status" value="1"/>
</dbReference>
<feature type="domain" description="PAS" evidence="13">
    <location>
        <begin position="8"/>
        <end position="78"/>
    </location>
</feature>
<dbReference type="InterPro" id="IPR003661">
    <property type="entry name" value="HisK_dim/P_dom"/>
</dbReference>
<dbReference type="EC" id="2.7.13.3" evidence="3"/>
<keyword evidence="4" id="KW-0597">Phosphoprotein</keyword>
<evidence type="ECO:0000256" key="6">
    <source>
        <dbReference type="ARBA" id="ARBA00022741"/>
    </source>
</evidence>
<dbReference type="InterPro" id="IPR000014">
    <property type="entry name" value="PAS"/>
</dbReference>
<dbReference type="Pfam" id="PF00512">
    <property type="entry name" value="HisKA"/>
    <property type="match status" value="1"/>
</dbReference>
<sequence>MVTRKTPELAFPAEIIEAAHSVVVVLRPDRTILAWNDRARVVSGFPAEEALDRDFTHFVPDFAQDTLRQALARALAGERQLNIELPLLTREGAPCYCLWNFAAVETIGAGLTVIGVARDISSDLQLLATVKHRTEFLHTVVESLTHPFLVLGLDRQLVLANGAARASTLPCVKDCPGFPTGESCLCTLSGAFCPVAGTIRSRRSAQGSLTYGGEGPTARTYDLYTSPVLDAEGRVQQVILSAFDTTARRRMVEALRDSEEKFRAIGRSAQDGIIILDNEGRVTYWNPAAEAIFGYSAADMHGQILHDILAPASLRPVHRAAFPAWQAHGTGQAIGKTLELPALHRDGREIAIELSLSSVMMQGRWHAIGIVRDVTQRKQAIQALEARERQLRQVFEAVQTGLIIVDAATHRIIQANPVACKLFGRPPEEVIGQLCHRFVCPAQVGKCPVTDLGQHLDNAQRCALNAAGAEVPILKTVVPIELDGRPCLLESFIDITERVQAEKEMARARDLAESANRAKDQFLANMSHELRTPLNAIIGYAEMLKEDADAAGQQTQSEDLGKILQAGRHLLDLINQILDLAKIEAGKLTVAIETLPVEMVVDAVRSMAEPLAARQSNTFQASIDRPGLLVRADPLRLKQILFNLVSNACKFTQHGTVTLTVTGALPPAAPPAAAPVASSVASSTASPAAAARVRFAVRDTGIGIVPEQLAHLFQDFAQLDESITRRFGGTGLGLAISRRLARLMNGDISVTSQPGAGSEFVVDLPMG</sequence>
<evidence type="ECO:0000256" key="4">
    <source>
        <dbReference type="ARBA" id="ARBA00022553"/>
    </source>
</evidence>
<feature type="domain" description="PAS" evidence="13">
    <location>
        <begin position="387"/>
        <end position="433"/>
    </location>
</feature>
<evidence type="ECO:0000313" key="16">
    <source>
        <dbReference type="Proteomes" id="UP000252355"/>
    </source>
</evidence>
<dbReference type="SUPFAM" id="SSF55785">
    <property type="entry name" value="PYP-like sensor domain (PAS domain)"/>
    <property type="match status" value="3"/>
</dbReference>
<dbReference type="PROSITE" id="PS50113">
    <property type="entry name" value="PAC"/>
    <property type="match status" value="2"/>
</dbReference>
<keyword evidence="9" id="KW-0902">Two-component regulatory system</keyword>
<dbReference type="SMART" id="SM00388">
    <property type="entry name" value="HisKA"/>
    <property type="match status" value="1"/>
</dbReference>
<keyword evidence="11" id="KW-0131">Cell cycle</keyword>
<keyword evidence="7 15" id="KW-0418">Kinase</keyword>
<dbReference type="GO" id="GO:0016020">
    <property type="term" value="C:membrane"/>
    <property type="evidence" value="ECO:0007669"/>
    <property type="project" value="UniProtKB-SubCell"/>
</dbReference>
<feature type="domain" description="Histidine kinase" evidence="12">
    <location>
        <begin position="525"/>
        <end position="767"/>
    </location>
</feature>
<dbReference type="GO" id="GO:0005524">
    <property type="term" value="F:ATP binding"/>
    <property type="evidence" value="ECO:0007669"/>
    <property type="project" value="UniProtKB-KW"/>
</dbReference>
<feature type="domain" description="PAC" evidence="14">
    <location>
        <begin position="203"/>
        <end position="257"/>
    </location>
</feature>
<dbReference type="Pfam" id="PF00989">
    <property type="entry name" value="PAS"/>
    <property type="match status" value="1"/>
</dbReference>
<dbReference type="Pfam" id="PF02518">
    <property type="entry name" value="HATPase_c"/>
    <property type="match status" value="1"/>
</dbReference>
<dbReference type="CDD" id="cd00130">
    <property type="entry name" value="PAS"/>
    <property type="match status" value="3"/>
</dbReference>
<evidence type="ECO:0000256" key="3">
    <source>
        <dbReference type="ARBA" id="ARBA00012438"/>
    </source>
</evidence>
<dbReference type="InterPro" id="IPR004358">
    <property type="entry name" value="Sig_transdc_His_kin-like_C"/>
</dbReference>
<dbReference type="InterPro" id="IPR003594">
    <property type="entry name" value="HATPase_dom"/>
</dbReference>
<keyword evidence="6" id="KW-0547">Nucleotide-binding</keyword>
<evidence type="ECO:0000256" key="5">
    <source>
        <dbReference type="ARBA" id="ARBA00022679"/>
    </source>
</evidence>
<comment type="subcellular location">
    <subcellularLocation>
        <location evidence="2">Membrane</location>
    </subcellularLocation>
</comment>
<dbReference type="GO" id="GO:0006355">
    <property type="term" value="P:regulation of DNA-templated transcription"/>
    <property type="evidence" value="ECO:0007669"/>
    <property type="project" value="InterPro"/>
</dbReference>
<evidence type="ECO:0000259" key="13">
    <source>
        <dbReference type="PROSITE" id="PS50112"/>
    </source>
</evidence>
<dbReference type="CDD" id="cd00082">
    <property type="entry name" value="HisKA"/>
    <property type="match status" value="1"/>
</dbReference>
<dbReference type="EMBL" id="QOQW01000002">
    <property type="protein sequence ID" value="RCK81362.1"/>
    <property type="molecule type" value="Genomic_DNA"/>
</dbReference>
<dbReference type="InterPro" id="IPR000700">
    <property type="entry name" value="PAS-assoc_C"/>
</dbReference>
<dbReference type="AlphaFoldDB" id="A0A367ZVH7"/>
<protein>
    <recommendedName>
        <fullName evidence="3">histidine kinase</fullName>
        <ecNumber evidence="3">2.7.13.3</ecNumber>
    </recommendedName>
</protein>
<dbReference type="SUPFAM" id="SSF47384">
    <property type="entry name" value="Homodimeric domain of signal transducing histidine kinase"/>
    <property type="match status" value="1"/>
</dbReference>
<comment type="caution">
    <text evidence="15">The sequence shown here is derived from an EMBL/GenBank/DDBJ whole genome shotgun (WGS) entry which is preliminary data.</text>
</comment>
<feature type="domain" description="PAC" evidence="14">
    <location>
        <begin position="336"/>
        <end position="386"/>
    </location>
</feature>
<accession>A0A367ZVH7</accession>
<feature type="domain" description="PAS" evidence="13">
    <location>
        <begin position="258"/>
        <end position="311"/>
    </location>
</feature>
<comment type="catalytic activity">
    <reaction evidence="1">
        <text>ATP + protein L-histidine = ADP + protein N-phospho-L-histidine.</text>
        <dbReference type="EC" id="2.7.13.3"/>
    </reaction>
</comment>
<dbReference type="Gene3D" id="3.30.450.20">
    <property type="entry name" value="PAS domain"/>
    <property type="match status" value="4"/>
</dbReference>
<dbReference type="GO" id="GO:0000155">
    <property type="term" value="F:phosphorelay sensor kinase activity"/>
    <property type="evidence" value="ECO:0007669"/>
    <property type="project" value="InterPro"/>
</dbReference>
<dbReference type="InterPro" id="IPR013656">
    <property type="entry name" value="PAS_4"/>
</dbReference>
<evidence type="ECO:0000256" key="10">
    <source>
        <dbReference type="ARBA" id="ARBA00023136"/>
    </source>
</evidence>
<evidence type="ECO:0000256" key="2">
    <source>
        <dbReference type="ARBA" id="ARBA00004370"/>
    </source>
</evidence>
<dbReference type="FunFam" id="3.30.565.10:FF:000010">
    <property type="entry name" value="Sensor histidine kinase RcsC"/>
    <property type="match status" value="1"/>
</dbReference>
<dbReference type="NCBIfam" id="TIGR00229">
    <property type="entry name" value="sensory_box"/>
    <property type="match status" value="3"/>
</dbReference>